<dbReference type="InParanoid" id="A0A3N4LFY5"/>
<feature type="region of interest" description="Disordered" evidence="2">
    <location>
        <begin position="181"/>
        <end position="247"/>
    </location>
</feature>
<sequence length="636" mass="71151">MIARSIASPLAQEHNYIYPDYFYMPYPTTITTTTTDVQHSYQQPGKRVKLEQPAIPYYPISDPSTLNPAFSNNMQQNQLSPVTVATPLSQHSPSRSPPRVSVVCDSTTPDWVLYDQELSTLAHDPPKDRAPLNHHHPSNNTSLQMEATLPNGYYAGFPTDFSKLSHYQQYLSPFTPTYQTLSHSQTIPHHSHTAEDEPPALSPPHNYQSSGPSVYDAEIRSPMTPIGSPRSSDGDRMSSARTPVNHIHNPKFTRTVSDAEEDELFRSSNIEAQQAKQPKQRQNNGVAGSMTGTLATFYQKAQNDHAMEARHSAPNQLNVHRGDSPFRANSPFHPMRTPQTAVPAPSRHSNFHPYMSIQARREHQKELDTQSMNEHMVAEAGQIVSTPKTISPKDAVLDYPEPEDESSRMSLFAHEHSHAPFHGYNSQEVTDDIDDRRYGLGASRRGSEAESLNSIGAFSYHQHSPQMPMLPSSFPYQSQSLEASPINAPVMIGNHHYPRSSSPITKPEGSKADSGAYTCTVPGCQQRFTSSLKLQKHKHQNHRQSTPVGSAGMTSTLRGNLSSRHQGPHRCTLINPQNGKPCNTVFSRPYDLTRHEDTIHNTTREKVRCEICNDEKTFSRQDALTRHKKVKHGIDK</sequence>
<keyword evidence="1" id="KW-0862">Zinc</keyword>
<dbReference type="PANTHER" id="PTHR46179:SF19">
    <property type="entry name" value="C2H2 FINGER DOMAIN TRANSCRIPTION FACTOR (EUROFUNG)-RELATED"/>
    <property type="match status" value="1"/>
</dbReference>
<keyword evidence="1" id="KW-0479">Metal-binding</keyword>
<evidence type="ECO:0000313" key="5">
    <source>
        <dbReference type="Proteomes" id="UP000267821"/>
    </source>
</evidence>
<feature type="domain" description="C2H2-type" evidence="3">
    <location>
        <begin position="517"/>
        <end position="547"/>
    </location>
</feature>
<name>A0A3N4LFY5_9PEZI</name>
<dbReference type="PANTHER" id="PTHR46179">
    <property type="entry name" value="ZINC FINGER PROTEIN"/>
    <property type="match status" value="1"/>
</dbReference>
<dbReference type="STRING" id="1051890.A0A3N4LFY5"/>
<dbReference type="InterPro" id="IPR051061">
    <property type="entry name" value="Zinc_finger_trans_reg"/>
</dbReference>
<feature type="domain" description="C2H2-type" evidence="3">
    <location>
        <begin position="569"/>
        <end position="605"/>
    </location>
</feature>
<dbReference type="GO" id="GO:0008270">
    <property type="term" value="F:zinc ion binding"/>
    <property type="evidence" value="ECO:0007669"/>
    <property type="project" value="UniProtKB-KW"/>
</dbReference>
<dbReference type="InterPro" id="IPR013087">
    <property type="entry name" value="Znf_C2H2_type"/>
</dbReference>
<feature type="region of interest" description="Disordered" evidence="2">
    <location>
        <begin position="122"/>
        <end position="141"/>
    </location>
</feature>
<dbReference type="EMBL" id="ML121569">
    <property type="protein sequence ID" value="RPB20618.1"/>
    <property type="molecule type" value="Genomic_DNA"/>
</dbReference>
<reference evidence="4 5" key="1">
    <citation type="journal article" date="2018" name="Nat. Ecol. Evol.">
        <title>Pezizomycetes genomes reveal the molecular basis of ectomycorrhizal truffle lifestyle.</title>
        <authorList>
            <person name="Murat C."/>
            <person name="Payen T."/>
            <person name="Noel B."/>
            <person name="Kuo A."/>
            <person name="Morin E."/>
            <person name="Chen J."/>
            <person name="Kohler A."/>
            <person name="Krizsan K."/>
            <person name="Balestrini R."/>
            <person name="Da Silva C."/>
            <person name="Montanini B."/>
            <person name="Hainaut M."/>
            <person name="Levati E."/>
            <person name="Barry K.W."/>
            <person name="Belfiori B."/>
            <person name="Cichocki N."/>
            <person name="Clum A."/>
            <person name="Dockter R.B."/>
            <person name="Fauchery L."/>
            <person name="Guy J."/>
            <person name="Iotti M."/>
            <person name="Le Tacon F."/>
            <person name="Lindquist E.A."/>
            <person name="Lipzen A."/>
            <person name="Malagnac F."/>
            <person name="Mello A."/>
            <person name="Molinier V."/>
            <person name="Miyauchi S."/>
            <person name="Poulain J."/>
            <person name="Riccioni C."/>
            <person name="Rubini A."/>
            <person name="Sitrit Y."/>
            <person name="Splivallo R."/>
            <person name="Traeger S."/>
            <person name="Wang M."/>
            <person name="Zifcakova L."/>
            <person name="Wipf D."/>
            <person name="Zambonelli A."/>
            <person name="Paolocci F."/>
            <person name="Nowrousian M."/>
            <person name="Ottonello S."/>
            <person name="Baldrian P."/>
            <person name="Spatafora J.W."/>
            <person name="Henrissat B."/>
            <person name="Nagy L.G."/>
            <person name="Aury J.M."/>
            <person name="Wincker P."/>
            <person name="Grigoriev I.V."/>
            <person name="Bonfante P."/>
            <person name="Martin F.M."/>
        </authorList>
    </citation>
    <scope>NUCLEOTIDE SEQUENCE [LARGE SCALE GENOMIC DNA]</scope>
    <source>
        <strain evidence="4 5">ATCC MYA-4762</strain>
    </source>
</reference>
<evidence type="ECO:0000256" key="1">
    <source>
        <dbReference type="PROSITE-ProRule" id="PRU00042"/>
    </source>
</evidence>
<accession>A0A3N4LFY5</accession>
<dbReference type="Proteomes" id="UP000267821">
    <property type="component" value="Unassembled WGS sequence"/>
</dbReference>
<dbReference type="InterPro" id="IPR036236">
    <property type="entry name" value="Znf_C2H2_sf"/>
</dbReference>
<gene>
    <name evidence="4" type="ORF">L211DRAFT_510437</name>
</gene>
<dbReference type="PROSITE" id="PS50157">
    <property type="entry name" value="ZINC_FINGER_C2H2_2"/>
    <property type="match status" value="2"/>
</dbReference>
<feature type="compositionally biased region" description="Polar residues" evidence="2">
    <location>
        <begin position="543"/>
        <end position="565"/>
    </location>
</feature>
<dbReference type="SMART" id="SM00355">
    <property type="entry name" value="ZnF_C2H2"/>
    <property type="match status" value="3"/>
</dbReference>
<dbReference type="Gene3D" id="3.30.160.60">
    <property type="entry name" value="Classic Zinc Finger"/>
    <property type="match status" value="2"/>
</dbReference>
<keyword evidence="1" id="KW-0863">Zinc-finger</keyword>
<dbReference type="Pfam" id="PF00096">
    <property type="entry name" value="zf-C2H2"/>
    <property type="match status" value="1"/>
</dbReference>
<proteinExistence type="predicted"/>
<dbReference type="AlphaFoldDB" id="A0A3N4LFY5"/>
<dbReference type="PROSITE" id="PS00028">
    <property type="entry name" value="ZINC_FINGER_C2H2_1"/>
    <property type="match status" value="1"/>
</dbReference>
<feature type="region of interest" description="Disordered" evidence="2">
    <location>
        <begin position="539"/>
        <end position="576"/>
    </location>
</feature>
<evidence type="ECO:0000256" key="2">
    <source>
        <dbReference type="SAM" id="MobiDB-lite"/>
    </source>
</evidence>
<organism evidence="4 5">
    <name type="scientific">Terfezia boudieri ATCC MYA-4762</name>
    <dbReference type="NCBI Taxonomy" id="1051890"/>
    <lineage>
        <taxon>Eukaryota</taxon>
        <taxon>Fungi</taxon>
        <taxon>Dikarya</taxon>
        <taxon>Ascomycota</taxon>
        <taxon>Pezizomycotina</taxon>
        <taxon>Pezizomycetes</taxon>
        <taxon>Pezizales</taxon>
        <taxon>Pezizaceae</taxon>
        <taxon>Terfezia</taxon>
    </lineage>
</organism>
<evidence type="ECO:0000313" key="4">
    <source>
        <dbReference type="EMBL" id="RPB20618.1"/>
    </source>
</evidence>
<keyword evidence="5" id="KW-1185">Reference proteome</keyword>
<dbReference type="SUPFAM" id="SSF57667">
    <property type="entry name" value="beta-beta-alpha zinc fingers"/>
    <property type="match status" value="1"/>
</dbReference>
<evidence type="ECO:0000259" key="3">
    <source>
        <dbReference type="PROSITE" id="PS50157"/>
    </source>
</evidence>
<dbReference type="GO" id="GO:0005634">
    <property type="term" value="C:nucleus"/>
    <property type="evidence" value="ECO:0007669"/>
    <property type="project" value="TreeGrafter"/>
</dbReference>
<protein>
    <recommendedName>
        <fullName evidence="3">C2H2-type domain-containing protein</fullName>
    </recommendedName>
</protein>
<dbReference type="OrthoDB" id="7295497at2759"/>
<dbReference type="GO" id="GO:0006357">
    <property type="term" value="P:regulation of transcription by RNA polymerase II"/>
    <property type="evidence" value="ECO:0007669"/>
    <property type="project" value="TreeGrafter"/>
</dbReference>